<dbReference type="AlphaFoldDB" id="A0A1A2RN00"/>
<dbReference type="InterPro" id="IPR017517">
    <property type="entry name" value="Maleyloyr_isom"/>
</dbReference>
<feature type="domain" description="Mycothiol-dependent maleylpyruvate isomerase metal-binding" evidence="1">
    <location>
        <begin position="11"/>
        <end position="49"/>
    </location>
</feature>
<evidence type="ECO:0000259" key="1">
    <source>
        <dbReference type="Pfam" id="PF11716"/>
    </source>
</evidence>
<sequence>MDDGQVFAAIADECPALADFLDTLTDEQWAVPSLCQGWMVSDVAAHLVMPLITSKRRFVIEMAKARGNFDKANIALTARVVRSHFNRFAELLRGHADSRFTPPGIGPQAPLTDIVVHGQDIRRPLGQSRSFNVDRQRVVLDFLVTPTARRIFRSPSGMRWKATDLDWSHGNGPEVEGPAEALMLTLSGRPAARADLSGEGTMRLPNQFKA</sequence>
<dbReference type="GO" id="GO:0046872">
    <property type="term" value="F:metal ion binding"/>
    <property type="evidence" value="ECO:0007669"/>
    <property type="project" value="InterPro"/>
</dbReference>
<evidence type="ECO:0000313" key="3">
    <source>
        <dbReference type="Proteomes" id="UP000093861"/>
    </source>
</evidence>
<name>A0A1A2RN00_9MYCO</name>
<evidence type="ECO:0000313" key="2">
    <source>
        <dbReference type="EMBL" id="OBH53341.1"/>
    </source>
</evidence>
<dbReference type="Gene3D" id="1.20.120.450">
    <property type="entry name" value="dinb family like domain"/>
    <property type="match status" value="1"/>
</dbReference>
<dbReference type="SUPFAM" id="SSF109854">
    <property type="entry name" value="DinB/YfiT-like putative metalloenzymes"/>
    <property type="match status" value="1"/>
</dbReference>
<dbReference type="RefSeq" id="WP_064954195.1">
    <property type="nucleotide sequence ID" value="NZ_LZJS01000161.1"/>
</dbReference>
<dbReference type="NCBIfam" id="TIGR03083">
    <property type="entry name" value="maleylpyruvate isomerase family mycothiol-dependent enzyme"/>
    <property type="match status" value="1"/>
</dbReference>
<dbReference type="InterPro" id="IPR024344">
    <property type="entry name" value="MDMPI_metal-binding"/>
</dbReference>
<dbReference type="Proteomes" id="UP000093861">
    <property type="component" value="Unassembled WGS sequence"/>
</dbReference>
<dbReference type="InterPro" id="IPR034660">
    <property type="entry name" value="DinB/YfiT-like"/>
</dbReference>
<dbReference type="EMBL" id="LZJS01000161">
    <property type="protein sequence ID" value="OBH53341.1"/>
    <property type="molecule type" value="Genomic_DNA"/>
</dbReference>
<reference evidence="2 3" key="1">
    <citation type="submission" date="2016-06" db="EMBL/GenBank/DDBJ databases">
        <authorList>
            <person name="Kjaerup R.B."/>
            <person name="Dalgaard T.S."/>
            <person name="Juul-Madsen H.R."/>
        </authorList>
    </citation>
    <scope>NUCLEOTIDE SEQUENCE [LARGE SCALE GENOMIC DNA]</scope>
    <source>
        <strain evidence="2 3">E2464</strain>
    </source>
</reference>
<gene>
    <name evidence="2" type="ORF">A5685_13640</name>
</gene>
<dbReference type="Pfam" id="PF11716">
    <property type="entry name" value="MDMPI_N"/>
    <property type="match status" value="1"/>
</dbReference>
<accession>A0A1A2RN00</accession>
<proteinExistence type="predicted"/>
<protein>
    <recommendedName>
        <fullName evidence="1">Mycothiol-dependent maleylpyruvate isomerase metal-binding domain-containing protein</fullName>
    </recommendedName>
</protein>
<comment type="caution">
    <text evidence="2">The sequence shown here is derived from an EMBL/GenBank/DDBJ whole genome shotgun (WGS) entry which is preliminary data.</text>
</comment>
<organism evidence="2 3">
    <name type="scientific">Mycobacterium colombiense</name>
    <dbReference type="NCBI Taxonomy" id="339268"/>
    <lineage>
        <taxon>Bacteria</taxon>
        <taxon>Bacillati</taxon>
        <taxon>Actinomycetota</taxon>
        <taxon>Actinomycetes</taxon>
        <taxon>Mycobacteriales</taxon>
        <taxon>Mycobacteriaceae</taxon>
        <taxon>Mycobacterium</taxon>
        <taxon>Mycobacterium avium complex (MAC)</taxon>
    </lineage>
</organism>